<dbReference type="EMBL" id="JAEAOA010001534">
    <property type="protein sequence ID" value="KAK3590348.1"/>
    <property type="molecule type" value="Genomic_DNA"/>
</dbReference>
<dbReference type="AlphaFoldDB" id="A0AAE0SF65"/>
<accession>A0AAE0SF65</accession>
<reference evidence="1" key="3">
    <citation type="submission" date="2023-05" db="EMBL/GenBank/DDBJ databases">
        <authorList>
            <person name="Smith C.H."/>
        </authorList>
    </citation>
    <scope>NUCLEOTIDE SEQUENCE</scope>
    <source>
        <strain evidence="1">CHS0354</strain>
        <tissue evidence="1">Mantle</tissue>
    </source>
</reference>
<reference evidence="1" key="2">
    <citation type="journal article" date="2021" name="Genome Biol. Evol.">
        <title>Developing a high-quality reference genome for a parasitic bivalve with doubly uniparental inheritance (Bivalvia: Unionida).</title>
        <authorList>
            <person name="Smith C.H."/>
        </authorList>
    </citation>
    <scope>NUCLEOTIDE SEQUENCE</scope>
    <source>
        <strain evidence="1">CHS0354</strain>
        <tissue evidence="1">Mantle</tissue>
    </source>
</reference>
<protein>
    <submittedName>
        <fullName evidence="1">Uncharacterized protein</fullName>
    </submittedName>
</protein>
<evidence type="ECO:0000313" key="2">
    <source>
        <dbReference type="Proteomes" id="UP001195483"/>
    </source>
</evidence>
<name>A0AAE0SF65_9BIVA</name>
<sequence>MLPTLLKTVSPMPAIYQPLPGQMCSVATNVLGPEMKLNHPKDTERKDQIVELLRM</sequence>
<gene>
    <name evidence="1" type="ORF">CHS0354_025740</name>
</gene>
<feature type="non-terminal residue" evidence="1">
    <location>
        <position position="55"/>
    </location>
</feature>
<proteinExistence type="predicted"/>
<keyword evidence="2" id="KW-1185">Reference proteome</keyword>
<organism evidence="1 2">
    <name type="scientific">Potamilus streckersoni</name>
    <dbReference type="NCBI Taxonomy" id="2493646"/>
    <lineage>
        <taxon>Eukaryota</taxon>
        <taxon>Metazoa</taxon>
        <taxon>Spiralia</taxon>
        <taxon>Lophotrochozoa</taxon>
        <taxon>Mollusca</taxon>
        <taxon>Bivalvia</taxon>
        <taxon>Autobranchia</taxon>
        <taxon>Heteroconchia</taxon>
        <taxon>Palaeoheterodonta</taxon>
        <taxon>Unionida</taxon>
        <taxon>Unionoidea</taxon>
        <taxon>Unionidae</taxon>
        <taxon>Ambleminae</taxon>
        <taxon>Lampsilini</taxon>
        <taxon>Potamilus</taxon>
    </lineage>
</organism>
<dbReference type="Proteomes" id="UP001195483">
    <property type="component" value="Unassembled WGS sequence"/>
</dbReference>
<evidence type="ECO:0000313" key="1">
    <source>
        <dbReference type="EMBL" id="KAK3590348.1"/>
    </source>
</evidence>
<reference evidence="1" key="1">
    <citation type="journal article" date="2021" name="Genome Biol. Evol.">
        <title>A High-Quality Reference Genome for a Parasitic Bivalve with Doubly Uniparental Inheritance (Bivalvia: Unionida).</title>
        <authorList>
            <person name="Smith C.H."/>
        </authorList>
    </citation>
    <scope>NUCLEOTIDE SEQUENCE</scope>
    <source>
        <strain evidence="1">CHS0354</strain>
    </source>
</reference>
<comment type="caution">
    <text evidence="1">The sequence shown here is derived from an EMBL/GenBank/DDBJ whole genome shotgun (WGS) entry which is preliminary data.</text>
</comment>